<name>A0A445BVZ9_ARAHY</name>
<proteinExistence type="predicted"/>
<dbReference type="EMBL" id="SDMP01000008">
    <property type="protein sequence ID" value="RYR42736.1"/>
    <property type="molecule type" value="Genomic_DNA"/>
</dbReference>
<organism evidence="1 2">
    <name type="scientific">Arachis hypogaea</name>
    <name type="common">Peanut</name>
    <dbReference type="NCBI Taxonomy" id="3818"/>
    <lineage>
        <taxon>Eukaryota</taxon>
        <taxon>Viridiplantae</taxon>
        <taxon>Streptophyta</taxon>
        <taxon>Embryophyta</taxon>
        <taxon>Tracheophyta</taxon>
        <taxon>Spermatophyta</taxon>
        <taxon>Magnoliopsida</taxon>
        <taxon>eudicotyledons</taxon>
        <taxon>Gunneridae</taxon>
        <taxon>Pentapetalae</taxon>
        <taxon>rosids</taxon>
        <taxon>fabids</taxon>
        <taxon>Fabales</taxon>
        <taxon>Fabaceae</taxon>
        <taxon>Papilionoideae</taxon>
        <taxon>50 kb inversion clade</taxon>
        <taxon>dalbergioids sensu lato</taxon>
        <taxon>Dalbergieae</taxon>
        <taxon>Pterocarpus clade</taxon>
        <taxon>Arachis</taxon>
    </lineage>
</organism>
<keyword evidence="2" id="KW-1185">Reference proteome</keyword>
<evidence type="ECO:0000313" key="2">
    <source>
        <dbReference type="Proteomes" id="UP000289738"/>
    </source>
</evidence>
<accession>A0A445BVZ9</accession>
<protein>
    <submittedName>
        <fullName evidence="1">Uncharacterized protein</fullName>
    </submittedName>
</protein>
<reference evidence="1 2" key="1">
    <citation type="submission" date="2019-01" db="EMBL/GenBank/DDBJ databases">
        <title>Sequencing of cultivated peanut Arachis hypogaea provides insights into genome evolution and oil improvement.</title>
        <authorList>
            <person name="Chen X."/>
        </authorList>
    </citation>
    <scope>NUCLEOTIDE SEQUENCE [LARGE SCALE GENOMIC DNA]</scope>
    <source>
        <strain evidence="2">cv. Fuhuasheng</strain>
        <tissue evidence="1">Leaves</tissue>
    </source>
</reference>
<dbReference type="Proteomes" id="UP000289738">
    <property type="component" value="Chromosome A08"/>
</dbReference>
<gene>
    <name evidence="1" type="ORF">Ahy_A08g039181</name>
</gene>
<dbReference type="AlphaFoldDB" id="A0A445BVZ9"/>
<comment type="caution">
    <text evidence="1">The sequence shown here is derived from an EMBL/GenBank/DDBJ whole genome shotgun (WGS) entry which is preliminary data.</text>
</comment>
<sequence>MLPCKPLLCKLLSFGFYALWPMLETCIGLTNIPTTDGLMHDMDYVKIDMPTSIISNLADSNGVLFYFSPEELDSV</sequence>
<evidence type="ECO:0000313" key="1">
    <source>
        <dbReference type="EMBL" id="RYR42736.1"/>
    </source>
</evidence>